<evidence type="ECO:0000256" key="2">
    <source>
        <dbReference type="SAM" id="SignalP"/>
    </source>
</evidence>
<name>A0A4Z1SU07_GIAMU</name>
<dbReference type="EMBL" id="VDLU01000004">
    <property type="protein sequence ID" value="TNJ27108.1"/>
    <property type="molecule type" value="Genomic_DNA"/>
</dbReference>
<evidence type="ECO:0000256" key="1">
    <source>
        <dbReference type="SAM" id="Phobius"/>
    </source>
</evidence>
<gene>
    <name evidence="3" type="ORF">GMRT_12812</name>
</gene>
<feature type="signal peptide" evidence="2">
    <location>
        <begin position="1"/>
        <end position="16"/>
    </location>
</feature>
<feature type="chain" id="PRO_5021198863" evidence="2">
    <location>
        <begin position="17"/>
        <end position="1247"/>
    </location>
</feature>
<protein>
    <submittedName>
        <fullName evidence="3">Uncharacterized protein</fullName>
    </submittedName>
</protein>
<dbReference type="VEuPathDB" id="GiardiaDB:GMRT_12812"/>
<evidence type="ECO:0000313" key="4">
    <source>
        <dbReference type="Proteomes" id="UP000315496"/>
    </source>
</evidence>
<keyword evidence="1" id="KW-0472">Membrane</keyword>
<keyword evidence="1" id="KW-1133">Transmembrane helix</keyword>
<keyword evidence="2" id="KW-0732">Signal</keyword>
<comment type="caution">
    <text evidence="3">The sequence shown here is derived from an EMBL/GenBank/DDBJ whole genome shotgun (WGS) entry which is preliminary data.</text>
</comment>
<evidence type="ECO:0000313" key="3">
    <source>
        <dbReference type="EMBL" id="TNJ27108.1"/>
    </source>
</evidence>
<sequence>MIIILAIVSTIDAISTESMEQVITLVPEVFDKLQEICRVDTAQALINDNPPEDMTYIFKEGLEDIAERVNDVLLEASQALQEVGQQLAIHFKRIFTERKSLFLIPCRAVDKEENSTPITSPFFGGNTIDLTRSTIIPNDIGDFSESAGCIDLHSLFKRLIFTKHYPYDGFLNSKPQTFETDDTVSKTIRETNEYPSVTFLNALNFSVLTYPHLVSLNDGLSKTPSSEGSIHPSSSILTPCSQDRDEAPFLLSTAAPAHRTIYGSADTFFLIFMDTCKNYTFGDIYYKDLIQNHLVDFPEAFTTGALNFSYPVFLEQELLRADILNDTCTSADSNACIFNRDVLGQLLRTPIRMAIDIVHLIIRTKSKASKTGLAFLGSNGVLAAKNSFNTFSGAKSYFYKFMERVIRFVALQPRCIMPTRNSLVRALWGICNERERALGLHYKQHNPLYTYPLRAEAFKEDRTPIRPLILYIVGSGLQPLDSASEDASASASNPWVDDEELTLVATKLRALNVQIVFLLLPPKDLGSKLGSVRLVYYEQLLELRAVLLPRNVYTLPSEGYDDFLATLAPAKRELLSYRKDFLLPSVLQYMSPLLYQDNDTHISEPYHNVHRQFVVPMCVEISFKPDTKVDPLTYVVVNNGYVLAGSLCLELPLSGFLSLRGYSHRLSQLYLVNTMDFSILASSLVRQTEDMYYNWNVLADIPRSVYKLVLSRDSGYVVLDHAGGYIVMSDGTNYSNGYNSTIGSPYQPQNRTRILIFKHLQDLPTLTLVLRMTSPYWRFPEIALKPPPSLACPSGSNSDLCAILIPTQMAFADAYTSIPSCTYRADGHHYRNTKLNKELLDAISGEDLLLSPLIQNLNISKDAFLFARFFLQAGNLVKMAYEKFSPKPQNESIVLLQAIIFDQQGNVLGFPAILCQNIYSVLLREVLNQPPRPIATIHSIPCSCRLDTDDSNENILLSSYSSISQRGCIAIVFRLYGKGVDPNPNSNDEVVAYIALLFKELKASLTFEELMVMMWMKLHPNQSFPVSSYSLIFLDLSTENSFADNLNCVITANYISTHRQLQNAIYLLWYNGYLDCTYRQYSDLLYKSMTLTSKAFALASNLFSDQTADGPKHLLIPISPEHQGVTGKQDNILHLGVTKSLGAFILEIGSLEIGEVLTTPCYGQLDPLAALSAFYIPDESLTASYEAPASLENHKLDECVIIQVTPLERNLLYPIICVAFILYFLLYLIRLGTRSNANFFRTQHIEV</sequence>
<dbReference type="OrthoDB" id="10319811at2759"/>
<feature type="transmembrane region" description="Helical" evidence="1">
    <location>
        <begin position="1211"/>
        <end position="1229"/>
    </location>
</feature>
<keyword evidence="4" id="KW-1185">Reference proteome</keyword>
<organism evidence="3 4">
    <name type="scientific">Giardia muris</name>
    <dbReference type="NCBI Taxonomy" id="5742"/>
    <lineage>
        <taxon>Eukaryota</taxon>
        <taxon>Metamonada</taxon>
        <taxon>Diplomonadida</taxon>
        <taxon>Hexamitidae</taxon>
        <taxon>Giardiinae</taxon>
        <taxon>Giardia</taxon>
    </lineage>
</organism>
<dbReference type="AlphaFoldDB" id="A0A4Z1SU07"/>
<reference evidence="3 4" key="1">
    <citation type="submission" date="2019-05" db="EMBL/GenBank/DDBJ databases">
        <title>The compact genome of Giardia muris reveals important steps in the evolution of intestinal protozoan parasites.</title>
        <authorList>
            <person name="Xu F."/>
            <person name="Jimenez-Gonzalez A."/>
            <person name="Einarsson E."/>
            <person name="Astvaldsson A."/>
            <person name="Peirasmaki D."/>
            <person name="Eckmann L."/>
            <person name="Andersson J.O."/>
            <person name="Svard S.G."/>
            <person name="Jerlstrom-Hultqvist J."/>
        </authorList>
    </citation>
    <scope>NUCLEOTIDE SEQUENCE [LARGE SCALE GENOMIC DNA]</scope>
    <source>
        <strain evidence="3 4">Roberts-Thomson</strain>
    </source>
</reference>
<accession>A0A4Z1SU07</accession>
<dbReference type="Proteomes" id="UP000315496">
    <property type="component" value="Chromosome 4"/>
</dbReference>
<keyword evidence="1" id="KW-0812">Transmembrane</keyword>
<proteinExistence type="predicted"/>